<comment type="caution">
    <text evidence="1">The sequence shown here is derived from an EMBL/GenBank/DDBJ whole genome shotgun (WGS) entry which is preliminary data.</text>
</comment>
<organism evidence="1 2">
    <name type="scientific">Meganyctiphanes norvegica</name>
    <name type="common">Northern krill</name>
    <name type="synonym">Thysanopoda norvegica</name>
    <dbReference type="NCBI Taxonomy" id="48144"/>
    <lineage>
        <taxon>Eukaryota</taxon>
        <taxon>Metazoa</taxon>
        <taxon>Ecdysozoa</taxon>
        <taxon>Arthropoda</taxon>
        <taxon>Crustacea</taxon>
        <taxon>Multicrustacea</taxon>
        <taxon>Malacostraca</taxon>
        <taxon>Eumalacostraca</taxon>
        <taxon>Eucarida</taxon>
        <taxon>Euphausiacea</taxon>
        <taxon>Euphausiidae</taxon>
        <taxon>Meganyctiphanes</taxon>
    </lineage>
</organism>
<dbReference type="AlphaFoldDB" id="A0AAV2QQB9"/>
<gene>
    <name evidence="1" type="ORF">MNOR_LOCUS15547</name>
</gene>
<keyword evidence="2" id="KW-1185">Reference proteome</keyword>
<accession>A0AAV2QQB9</accession>
<proteinExistence type="predicted"/>
<sequence>MSYINYICVLYIKIMIYTYLQMAQIPGLYVHILNRYHNDFDSMTNVHICCTLCGGNNCSVIFGDQPEEIQDHIDTHHPNEDVVFGCFGENGLYFASINDMLDHIRSG</sequence>
<protein>
    <submittedName>
        <fullName evidence="1">Uncharacterized protein</fullName>
    </submittedName>
</protein>
<name>A0AAV2QQB9_MEGNR</name>
<evidence type="ECO:0000313" key="1">
    <source>
        <dbReference type="EMBL" id="CAL4096006.1"/>
    </source>
</evidence>
<dbReference type="EMBL" id="CAXKWB010009759">
    <property type="protein sequence ID" value="CAL4096006.1"/>
    <property type="molecule type" value="Genomic_DNA"/>
</dbReference>
<dbReference type="Proteomes" id="UP001497623">
    <property type="component" value="Unassembled WGS sequence"/>
</dbReference>
<evidence type="ECO:0000313" key="2">
    <source>
        <dbReference type="Proteomes" id="UP001497623"/>
    </source>
</evidence>
<reference evidence="1 2" key="1">
    <citation type="submission" date="2024-05" db="EMBL/GenBank/DDBJ databases">
        <authorList>
            <person name="Wallberg A."/>
        </authorList>
    </citation>
    <scope>NUCLEOTIDE SEQUENCE [LARGE SCALE GENOMIC DNA]</scope>
</reference>